<gene>
    <name evidence="2" type="ORF">OSB1V03_LOCUS6168</name>
</gene>
<proteinExistence type="inferred from homology"/>
<comment type="similarity">
    <text evidence="1">Belongs to the UPF0598 family.</text>
</comment>
<dbReference type="EMBL" id="CAJPIZ010003281">
    <property type="protein sequence ID" value="CAG2106165.1"/>
    <property type="molecule type" value="Genomic_DNA"/>
</dbReference>
<evidence type="ECO:0000313" key="3">
    <source>
        <dbReference type="Proteomes" id="UP000759131"/>
    </source>
</evidence>
<dbReference type="PANTHER" id="PTHR31449:SF3">
    <property type="entry name" value="UPF0598 PROTEIN C8ORF82"/>
    <property type="match status" value="1"/>
</dbReference>
<organism evidence="2">
    <name type="scientific">Medioppia subpectinata</name>
    <dbReference type="NCBI Taxonomy" id="1979941"/>
    <lineage>
        <taxon>Eukaryota</taxon>
        <taxon>Metazoa</taxon>
        <taxon>Ecdysozoa</taxon>
        <taxon>Arthropoda</taxon>
        <taxon>Chelicerata</taxon>
        <taxon>Arachnida</taxon>
        <taxon>Acari</taxon>
        <taxon>Acariformes</taxon>
        <taxon>Sarcoptiformes</taxon>
        <taxon>Oribatida</taxon>
        <taxon>Brachypylina</taxon>
        <taxon>Oppioidea</taxon>
        <taxon>Oppiidae</taxon>
        <taxon>Medioppia</taxon>
    </lineage>
</organism>
<name>A0A7R9KMB9_9ACAR</name>
<dbReference type="PANTHER" id="PTHR31449">
    <property type="entry name" value="UPF0598 PROTEIN C8ORF82"/>
    <property type="match status" value="1"/>
</dbReference>
<dbReference type="EMBL" id="OC857856">
    <property type="protein sequence ID" value="CAD7625735.1"/>
    <property type="molecule type" value="Genomic_DNA"/>
</dbReference>
<reference evidence="2" key="1">
    <citation type="submission" date="2020-11" db="EMBL/GenBank/DDBJ databases">
        <authorList>
            <person name="Tran Van P."/>
        </authorList>
    </citation>
    <scope>NUCLEOTIDE SEQUENCE</scope>
</reference>
<protein>
    <submittedName>
        <fullName evidence="2">Uncharacterized protein</fullName>
    </submittedName>
</protein>
<dbReference type="Proteomes" id="UP000759131">
    <property type="component" value="Unassembled WGS sequence"/>
</dbReference>
<accession>A0A7R9KMB9</accession>
<dbReference type="InterPro" id="IPR028108">
    <property type="entry name" value="DUF4505"/>
</dbReference>
<keyword evidence="3" id="KW-1185">Reference proteome</keyword>
<evidence type="ECO:0000313" key="2">
    <source>
        <dbReference type="EMBL" id="CAD7625735.1"/>
    </source>
</evidence>
<dbReference type="Pfam" id="PF14956">
    <property type="entry name" value="DUF4505"/>
    <property type="match status" value="1"/>
</dbReference>
<sequence length="172" mass="19950">MQIKCVLNCCENVLTKQSSILLRQLNEGQELNKTRQYFYYIDHNGMIAIHITILQFITICCDDLPIVFTHIINDNDNYLLSYGYADKLLTVPFEPKTLYMRPECVDSIEETGGRVYHKAMDRVGGVGLVRSKLAYQLSKHFAFKDNTKTIPTHFEWMGQTYELTNELQSKLL</sequence>
<dbReference type="OrthoDB" id="10260024at2759"/>
<evidence type="ECO:0000256" key="1">
    <source>
        <dbReference type="ARBA" id="ARBA00006322"/>
    </source>
</evidence>
<dbReference type="AlphaFoldDB" id="A0A7R9KMB9"/>